<dbReference type="HOGENOM" id="CLU_3243098_0_0_1"/>
<dbReference type="InParanoid" id="K3ZFU7"/>
<reference evidence="2" key="1">
    <citation type="journal article" date="2012" name="Nat. Biotechnol.">
        <title>Reference genome sequence of the model plant Setaria.</title>
        <authorList>
            <person name="Bennetzen J.L."/>
            <person name="Schmutz J."/>
            <person name="Wang H."/>
            <person name="Percifield R."/>
            <person name="Hawkins J."/>
            <person name="Pontaroli A.C."/>
            <person name="Estep M."/>
            <person name="Feng L."/>
            <person name="Vaughn J.N."/>
            <person name="Grimwood J."/>
            <person name="Jenkins J."/>
            <person name="Barry K."/>
            <person name="Lindquist E."/>
            <person name="Hellsten U."/>
            <person name="Deshpande S."/>
            <person name="Wang X."/>
            <person name="Wu X."/>
            <person name="Mitros T."/>
            <person name="Triplett J."/>
            <person name="Yang X."/>
            <person name="Ye C.Y."/>
            <person name="Mauro-Herrera M."/>
            <person name="Wang L."/>
            <person name="Li P."/>
            <person name="Sharma M."/>
            <person name="Sharma R."/>
            <person name="Ronald P.C."/>
            <person name="Panaud O."/>
            <person name="Kellogg E.A."/>
            <person name="Brutnell T.P."/>
            <person name="Doust A.N."/>
            <person name="Tuskan G.A."/>
            <person name="Rokhsar D."/>
            <person name="Devos K.M."/>
        </authorList>
    </citation>
    <scope>NUCLEOTIDE SEQUENCE [LARGE SCALE GENOMIC DNA]</scope>
    <source>
        <strain evidence="2">cv. Yugu1</strain>
    </source>
</reference>
<keyword evidence="2" id="KW-1185">Reference proteome</keyword>
<reference evidence="1" key="2">
    <citation type="submission" date="2018-08" db="UniProtKB">
        <authorList>
            <consortium name="EnsemblPlants"/>
        </authorList>
    </citation>
    <scope>IDENTIFICATION</scope>
    <source>
        <strain evidence="1">Yugu1</strain>
    </source>
</reference>
<evidence type="ECO:0000313" key="2">
    <source>
        <dbReference type="Proteomes" id="UP000004995"/>
    </source>
</evidence>
<dbReference type="Proteomes" id="UP000004995">
    <property type="component" value="Unassembled WGS sequence"/>
</dbReference>
<dbReference type="EnsemblPlants" id="KQL15587">
    <property type="protein sequence ID" value="KQL15587"/>
    <property type="gene ID" value="SETIT_025449mg"/>
</dbReference>
<protein>
    <submittedName>
        <fullName evidence="1">Uncharacterized protein</fullName>
    </submittedName>
</protein>
<organism evidence="1 2">
    <name type="scientific">Setaria italica</name>
    <name type="common">Foxtail millet</name>
    <name type="synonym">Panicum italicum</name>
    <dbReference type="NCBI Taxonomy" id="4555"/>
    <lineage>
        <taxon>Eukaryota</taxon>
        <taxon>Viridiplantae</taxon>
        <taxon>Streptophyta</taxon>
        <taxon>Embryophyta</taxon>
        <taxon>Tracheophyta</taxon>
        <taxon>Spermatophyta</taxon>
        <taxon>Magnoliopsida</taxon>
        <taxon>Liliopsida</taxon>
        <taxon>Poales</taxon>
        <taxon>Poaceae</taxon>
        <taxon>PACMAD clade</taxon>
        <taxon>Panicoideae</taxon>
        <taxon>Panicodae</taxon>
        <taxon>Paniceae</taxon>
        <taxon>Cenchrinae</taxon>
        <taxon>Setaria</taxon>
    </lineage>
</organism>
<name>K3ZFU7_SETIT</name>
<dbReference type="EMBL" id="AGNK02001736">
    <property type="status" value="NOT_ANNOTATED_CDS"/>
    <property type="molecule type" value="Genomic_DNA"/>
</dbReference>
<proteinExistence type="predicted"/>
<dbReference type="Gramene" id="KQL15587">
    <property type="protein sequence ID" value="KQL15587"/>
    <property type="gene ID" value="SETIT_025449mg"/>
</dbReference>
<dbReference type="AlphaFoldDB" id="K3ZFU7"/>
<accession>K3ZFU7</accession>
<sequence length="43" mass="5136">MSFEIICLSLNCEHKKPSHMIWEFPFLFFLNLYGDKITGIKML</sequence>
<evidence type="ECO:0000313" key="1">
    <source>
        <dbReference type="EnsemblPlants" id="KQL15587"/>
    </source>
</evidence>